<dbReference type="PIRSF" id="PIRSF005962">
    <property type="entry name" value="Pept_M20D_amidohydro"/>
    <property type="match status" value="1"/>
</dbReference>
<dbReference type="InterPro" id="IPR002933">
    <property type="entry name" value="Peptidase_M20"/>
</dbReference>
<name>A0A3L9ZM94_9FLAO</name>
<comment type="cofactor">
    <cofactor evidence="2">
        <name>Mn(2+)</name>
        <dbReference type="ChEBI" id="CHEBI:29035"/>
    </cofactor>
    <text evidence="2">The Mn(2+) ion enhances activity.</text>
</comment>
<sequence length="380" mass="42288">MENLNALTILRKELHQHPEVSGNEFTTSQRIYSFLENYPPDDILTEVGITGIVATYKGRNAGKTVLFRCELDALPIDEINTFQHKSIFKGVSHKCGHDGHMAILCGLAQKLHIERPEFGNVVLLFQPAEEDGSGAKKVLEDKRFQILKPNYVFALHNLPGYKMHEIVVKDHSFSCAVNSIIIQLKGKTAHAGEPEKGVNPALAIAAITNAFNELIQSDIDLENYCLITPIYSKLGKKAYGVSAGAGEIHFTVRSNSNSRMQDVESTLEKLAKSIAKKYHLKCKVKWTQSFKANTNNREAVELTRAAAHYNSFDLIEKEHPFTWGEDFGLLTQHYAGAMFGLGSGVDTPALHNPDYDFPDGIIQTGVSMFYQISKQITDAY</sequence>
<dbReference type="PANTHER" id="PTHR11014:SF169">
    <property type="entry name" value="CLAN MH, FAMILY M20, PEPTIDASE T-LIKE METALLOPEPTIDASE"/>
    <property type="match status" value="1"/>
</dbReference>
<dbReference type="OrthoDB" id="9776731at2"/>
<feature type="binding site" evidence="2">
    <location>
        <position position="95"/>
    </location>
    <ligand>
        <name>Mn(2+)</name>
        <dbReference type="ChEBI" id="CHEBI:29035"/>
        <label>2</label>
    </ligand>
</feature>
<dbReference type="InterPro" id="IPR017439">
    <property type="entry name" value="Amidohydrolase"/>
</dbReference>
<proteinExistence type="predicted"/>
<dbReference type="AlphaFoldDB" id="A0A3L9ZM94"/>
<dbReference type="NCBIfam" id="TIGR01891">
    <property type="entry name" value="amidohydrolases"/>
    <property type="match status" value="1"/>
</dbReference>
<protein>
    <submittedName>
        <fullName evidence="4">Amidohydrolase</fullName>
    </submittedName>
</protein>
<keyword evidence="2" id="KW-0479">Metal-binding</keyword>
<evidence type="ECO:0000313" key="5">
    <source>
        <dbReference type="Proteomes" id="UP000280368"/>
    </source>
</evidence>
<dbReference type="GO" id="GO:0046872">
    <property type="term" value="F:metal ion binding"/>
    <property type="evidence" value="ECO:0007669"/>
    <property type="project" value="UniProtKB-KW"/>
</dbReference>
<keyword evidence="1 4" id="KW-0378">Hydrolase</keyword>
<feature type="binding site" evidence="2">
    <location>
        <position position="156"/>
    </location>
    <ligand>
        <name>Mn(2+)</name>
        <dbReference type="ChEBI" id="CHEBI:29035"/>
        <label>2</label>
    </ligand>
</feature>
<dbReference type="EMBL" id="REFH01000013">
    <property type="protein sequence ID" value="RMA72529.1"/>
    <property type="molecule type" value="Genomic_DNA"/>
</dbReference>
<dbReference type="GO" id="GO:0016787">
    <property type="term" value="F:hydrolase activity"/>
    <property type="evidence" value="ECO:0007669"/>
    <property type="project" value="UniProtKB-KW"/>
</dbReference>
<dbReference type="Proteomes" id="UP000280368">
    <property type="component" value="Unassembled WGS sequence"/>
</dbReference>
<keyword evidence="2" id="KW-0464">Manganese</keyword>
<organism evidence="4 5">
    <name type="scientific">Flavobacterium weaverense</name>
    <dbReference type="NCBI Taxonomy" id="271156"/>
    <lineage>
        <taxon>Bacteria</taxon>
        <taxon>Pseudomonadati</taxon>
        <taxon>Bacteroidota</taxon>
        <taxon>Flavobacteriia</taxon>
        <taxon>Flavobacteriales</taxon>
        <taxon>Flavobacteriaceae</taxon>
        <taxon>Flavobacterium</taxon>
    </lineage>
</organism>
<evidence type="ECO:0000256" key="2">
    <source>
        <dbReference type="PIRSR" id="PIRSR005962-1"/>
    </source>
</evidence>
<keyword evidence="5" id="KW-1185">Reference proteome</keyword>
<feature type="binding site" evidence="2">
    <location>
        <position position="351"/>
    </location>
    <ligand>
        <name>Mn(2+)</name>
        <dbReference type="ChEBI" id="CHEBI:29035"/>
        <label>2</label>
    </ligand>
</feature>
<evidence type="ECO:0000313" key="4">
    <source>
        <dbReference type="EMBL" id="RMA72529.1"/>
    </source>
</evidence>
<accession>A0A3L9ZM94</accession>
<gene>
    <name evidence="4" type="ORF">BC961_2932</name>
</gene>
<dbReference type="RefSeq" id="WP_121926486.1">
    <property type="nucleotide sequence ID" value="NZ_CBCSGA010000011.1"/>
</dbReference>
<dbReference type="SUPFAM" id="SSF55031">
    <property type="entry name" value="Bacterial exopeptidase dimerisation domain"/>
    <property type="match status" value="1"/>
</dbReference>
<evidence type="ECO:0000256" key="1">
    <source>
        <dbReference type="ARBA" id="ARBA00022801"/>
    </source>
</evidence>
<feature type="binding site" evidence="2">
    <location>
        <position position="97"/>
    </location>
    <ligand>
        <name>Mn(2+)</name>
        <dbReference type="ChEBI" id="CHEBI:29035"/>
        <label>2</label>
    </ligand>
</feature>
<comment type="caution">
    <text evidence="4">The sequence shown here is derived from an EMBL/GenBank/DDBJ whole genome shotgun (WGS) entry which is preliminary data.</text>
</comment>
<dbReference type="SUPFAM" id="SSF53187">
    <property type="entry name" value="Zn-dependent exopeptidases"/>
    <property type="match status" value="1"/>
</dbReference>
<dbReference type="Gene3D" id="3.30.70.360">
    <property type="match status" value="1"/>
</dbReference>
<feature type="domain" description="Peptidase M20 dimerisation" evidence="3">
    <location>
        <begin position="182"/>
        <end position="278"/>
    </location>
</feature>
<feature type="binding site" evidence="2">
    <location>
        <position position="130"/>
    </location>
    <ligand>
        <name>Mn(2+)</name>
        <dbReference type="ChEBI" id="CHEBI:29035"/>
        <label>2</label>
    </ligand>
</feature>
<dbReference type="Pfam" id="PF07687">
    <property type="entry name" value="M20_dimer"/>
    <property type="match status" value="1"/>
</dbReference>
<dbReference type="PANTHER" id="PTHR11014">
    <property type="entry name" value="PEPTIDASE M20 FAMILY MEMBER"/>
    <property type="match status" value="1"/>
</dbReference>
<dbReference type="InterPro" id="IPR011650">
    <property type="entry name" value="Peptidase_M20_dimer"/>
</dbReference>
<dbReference type="Pfam" id="PF01546">
    <property type="entry name" value="Peptidase_M20"/>
    <property type="match status" value="1"/>
</dbReference>
<reference evidence="4 5" key="1">
    <citation type="submission" date="2018-10" db="EMBL/GenBank/DDBJ databases">
        <title>Genomic Encyclopedia of Archaeal and Bacterial Type Strains, Phase II (KMG-II): from individual species to whole genera.</title>
        <authorList>
            <person name="Goeker M."/>
        </authorList>
    </citation>
    <scope>NUCLEOTIDE SEQUENCE [LARGE SCALE GENOMIC DNA]</scope>
    <source>
        <strain evidence="4 5">DSM 19727</strain>
    </source>
</reference>
<evidence type="ECO:0000259" key="3">
    <source>
        <dbReference type="Pfam" id="PF07687"/>
    </source>
</evidence>
<dbReference type="Gene3D" id="3.40.630.10">
    <property type="entry name" value="Zn peptidases"/>
    <property type="match status" value="1"/>
</dbReference>
<dbReference type="InterPro" id="IPR036264">
    <property type="entry name" value="Bact_exopeptidase_dim_dom"/>
</dbReference>